<feature type="chain" id="PRO_5037087891" description="SHOCT domain-containing protein" evidence="1">
    <location>
        <begin position="22"/>
        <end position="100"/>
    </location>
</feature>
<protein>
    <recommendedName>
        <fullName evidence="4">SHOCT domain-containing protein</fullName>
    </recommendedName>
</protein>
<reference evidence="2" key="1">
    <citation type="submission" date="2021-01" db="EMBL/GenBank/DDBJ databases">
        <title>Whole genome shotgun sequence of Actinoplanes rishiriensis NBRC 108556.</title>
        <authorList>
            <person name="Komaki H."/>
            <person name="Tamura T."/>
        </authorList>
    </citation>
    <scope>NUCLEOTIDE SEQUENCE</scope>
    <source>
        <strain evidence="2">NBRC 108556</strain>
    </source>
</reference>
<dbReference type="RefSeq" id="WP_203791100.1">
    <property type="nucleotide sequence ID" value="NZ_BOMV01000119.1"/>
</dbReference>
<name>A0A919KAU3_9ACTN</name>
<sequence>MFYLIAAVAAIILVSVLAAWAFPSAGIDDAHATAGTGKAAKRPDGEPVRKPESLEGVLVAQLVAGTISPVQYRRAVERIAARDEERHPLTVPPENGPAAA</sequence>
<dbReference type="Proteomes" id="UP000636960">
    <property type="component" value="Unassembled WGS sequence"/>
</dbReference>
<dbReference type="EMBL" id="BOMV01000119">
    <property type="protein sequence ID" value="GIF02071.1"/>
    <property type="molecule type" value="Genomic_DNA"/>
</dbReference>
<dbReference type="AlphaFoldDB" id="A0A919KAU3"/>
<keyword evidence="1" id="KW-0732">Signal</keyword>
<keyword evidence="3" id="KW-1185">Reference proteome</keyword>
<comment type="caution">
    <text evidence="2">The sequence shown here is derived from an EMBL/GenBank/DDBJ whole genome shotgun (WGS) entry which is preliminary data.</text>
</comment>
<proteinExistence type="predicted"/>
<gene>
    <name evidence="2" type="ORF">Ari01nite_95350</name>
</gene>
<evidence type="ECO:0000313" key="3">
    <source>
        <dbReference type="Proteomes" id="UP000636960"/>
    </source>
</evidence>
<evidence type="ECO:0000313" key="2">
    <source>
        <dbReference type="EMBL" id="GIF02071.1"/>
    </source>
</evidence>
<feature type="signal peptide" evidence="1">
    <location>
        <begin position="1"/>
        <end position="21"/>
    </location>
</feature>
<organism evidence="2 3">
    <name type="scientific">Paractinoplanes rishiriensis</name>
    <dbReference type="NCBI Taxonomy" id="1050105"/>
    <lineage>
        <taxon>Bacteria</taxon>
        <taxon>Bacillati</taxon>
        <taxon>Actinomycetota</taxon>
        <taxon>Actinomycetes</taxon>
        <taxon>Micromonosporales</taxon>
        <taxon>Micromonosporaceae</taxon>
        <taxon>Paractinoplanes</taxon>
    </lineage>
</organism>
<evidence type="ECO:0008006" key="4">
    <source>
        <dbReference type="Google" id="ProtNLM"/>
    </source>
</evidence>
<accession>A0A919KAU3</accession>
<evidence type="ECO:0000256" key="1">
    <source>
        <dbReference type="SAM" id="SignalP"/>
    </source>
</evidence>